<accession>A0A2G5ER20</accession>
<dbReference type="AlphaFoldDB" id="A0A2G5ER20"/>
<organism evidence="2 3">
    <name type="scientific">Aquilegia coerulea</name>
    <name type="common">Rocky mountain columbine</name>
    <dbReference type="NCBI Taxonomy" id="218851"/>
    <lineage>
        <taxon>Eukaryota</taxon>
        <taxon>Viridiplantae</taxon>
        <taxon>Streptophyta</taxon>
        <taxon>Embryophyta</taxon>
        <taxon>Tracheophyta</taxon>
        <taxon>Spermatophyta</taxon>
        <taxon>Magnoliopsida</taxon>
        <taxon>Ranunculales</taxon>
        <taxon>Ranunculaceae</taxon>
        <taxon>Thalictroideae</taxon>
        <taxon>Aquilegia</taxon>
    </lineage>
</organism>
<reference evidence="2 3" key="1">
    <citation type="submission" date="2017-09" db="EMBL/GenBank/DDBJ databases">
        <title>WGS assembly of Aquilegia coerulea Goldsmith.</title>
        <authorList>
            <person name="Hodges S."/>
            <person name="Kramer E."/>
            <person name="Nordborg M."/>
            <person name="Tomkins J."/>
            <person name="Borevitz J."/>
            <person name="Derieg N."/>
            <person name="Yan J."/>
            <person name="Mihaltcheva S."/>
            <person name="Hayes R.D."/>
            <person name="Rokhsar D."/>
        </authorList>
    </citation>
    <scope>NUCLEOTIDE SEQUENCE [LARGE SCALE GENOMIC DNA]</scope>
    <source>
        <strain evidence="3">cv. Goldsmith</strain>
    </source>
</reference>
<evidence type="ECO:0000313" key="3">
    <source>
        <dbReference type="Proteomes" id="UP000230069"/>
    </source>
</evidence>
<name>A0A2G5ER20_AQUCA</name>
<dbReference type="STRING" id="218851.A0A2G5ER20"/>
<gene>
    <name evidence="2" type="ORF">AQUCO_00500249v1</name>
</gene>
<dbReference type="Proteomes" id="UP000230069">
    <property type="component" value="Unassembled WGS sequence"/>
</dbReference>
<keyword evidence="3" id="KW-1185">Reference proteome</keyword>
<protein>
    <submittedName>
        <fullName evidence="2">Uncharacterized protein</fullName>
    </submittedName>
</protein>
<feature type="region of interest" description="Disordered" evidence="1">
    <location>
        <begin position="279"/>
        <end position="304"/>
    </location>
</feature>
<dbReference type="InParanoid" id="A0A2G5ER20"/>
<dbReference type="OrthoDB" id="1093005at2759"/>
<evidence type="ECO:0000313" key="2">
    <source>
        <dbReference type="EMBL" id="PIA58186.1"/>
    </source>
</evidence>
<evidence type="ECO:0000256" key="1">
    <source>
        <dbReference type="SAM" id="MobiDB-lite"/>
    </source>
</evidence>
<sequence>MCCWVLIDTSLSTHIVMPLSPHTTAADLKRELGNEHPICFPSIGAIKINGLMVKRSSCYYYVPDSILVKDVFQGWKRPWVLHVDVTPSNHSDEPYLSERLAANISENAESQKPENHITCLKTEDKGREREESISFEGIEEKFRAHVNITAVNRKTTNKKHSPEKVEDGINEICVHVHGRAEEVFSQQLSDIPNGKNLGEQMTSLPTVETPTVSMSEVASVTGLLTRYFPEDDEVKSYDDTSSCAIGNESGARDLLHNPPKANINEHDSNLLIYGTPQSRARSPPNRFSFTSPADPSPVPSRGKMGRTEVGKRLLVAANDLRISASKKNLPITICQSKDRKLLSSLERTLVFELSDSSG</sequence>
<feature type="compositionally biased region" description="Polar residues" evidence="1">
    <location>
        <begin position="279"/>
        <end position="293"/>
    </location>
</feature>
<proteinExistence type="predicted"/>
<dbReference type="EMBL" id="KZ305022">
    <property type="protein sequence ID" value="PIA58186.1"/>
    <property type="molecule type" value="Genomic_DNA"/>
</dbReference>